<keyword evidence="4" id="KW-1185">Reference proteome</keyword>
<reference evidence="3 4" key="1">
    <citation type="submission" date="2016-10" db="EMBL/GenBank/DDBJ databases">
        <authorList>
            <person name="de Groot N.N."/>
        </authorList>
    </citation>
    <scope>NUCLEOTIDE SEQUENCE [LARGE SCALE GENOMIC DNA]</scope>
    <source>
        <strain evidence="3 4">DSM 16077</strain>
    </source>
</reference>
<dbReference type="SUPFAM" id="SSF89392">
    <property type="entry name" value="Prokaryotic lipoproteins and lipoprotein localization factors"/>
    <property type="match status" value="1"/>
</dbReference>
<dbReference type="PANTHER" id="PTHR35869">
    <property type="entry name" value="OUTER-MEMBRANE LIPOPROTEIN CARRIER PROTEIN"/>
    <property type="match status" value="1"/>
</dbReference>
<keyword evidence="1 2" id="KW-0732">Signal</keyword>
<dbReference type="Gene3D" id="2.50.20.10">
    <property type="entry name" value="Lipoprotein localisation LolA/LolB/LppX"/>
    <property type="match status" value="1"/>
</dbReference>
<feature type="signal peptide" evidence="2">
    <location>
        <begin position="1"/>
        <end position="18"/>
    </location>
</feature>
<dbReference type="RefSeq" id="WP_091768815.1">
    <property type="nucleotide sequence ID" value="NZ_FNHG01000006.1"/>
</dbReference>
<sequence>MIMHLISALLLQASPAAAEALPEPASVQAEAVQPETIQPEAAQAEPAQAATGQPAFDRAAAIADVNRYLNAITTLRAHFIQISPNGSAARGVVSIARPGRLLFEYDDPSPIRVIADGTTVALEDRALETVDRVPLRSTPLWWLLKSDIDIANDAEVVDIRSEYGFLSVIVRDPDGEMDGDIEFVFAGPELELREWFVTDALGEVTRVSLLETETGMALNPRLFSIPEPESRRDSRRGRR</sequence>
<gene>
    <name evidence="3" type="ORF">SAMN04488568_10646</name>
</gene>
<dbReference type="AlphaFoldDB" id="A0A1G9R304"/>
<dbReference type="OrthoDB" id="9800501at2"/>
<proteinExistence type="predicted"/>
<accession>A0A1G9R304</accession>
<evidence type="ECO:0000313" key="4">
    <source>
        <dbReference type="Proteomes" id="UP000199759"/>
    </source>
</evidence>
<dbReference type="EMBL" id="FNHG01000006">
    <property type="protein sequence ID" value="SDM17603.1"/>
    <property type="molecule type" value="Genomic_DNA"/>
</dbReference>
<dbReference type="STRING" id="144026.SAMN04488568_10646"/>
<dbReference type="CDD" id="cd16325">
    <property type="entry name" value="LolA"/>
    <property type="match status" value="1"/>
</dbReference>
<name>A0A1G9R304_9PROT</name>
<dbReference type="Pfam" id="PF03548">
    <property type="entry name" value="LolA"/>
    <property type="match status" value="1"/>
</dbReference>
<dbReference type="Proteomes" id="UP000199759">
    <property type="component" value="Unassembled WGS sequence"/>
</dbReference>
<evidence type="ECO:0000256" key="2">
    <source>
        <dbReference type="SAM" id="SignalP"/>
    </source>
</evidence>
<dbReference type="InterPro" id="IPR029046">
    <property type="entry name" value="LolA/LolB/LppX"/>
</dbReference>
<feature type="chain" id="PRO_5011489964" evidence="2">
    <location>
        <begin position="19"/>
        <end position="239"/>
    </location>
</feature>
<evidence type="ECO:0000313" key="3">
    <source>
        <dbReference type="EMBL" id="SDM17603.1"/>
    </source>
</evidence>
<protein>
    <submittedName>
        <fullName evidence="3">Outer membrane lipoprotein-sorting protein</fullName>
    </submittedName>
</protein>
<evidence type="ECO:0000256" key="1">
    <source>
        <dbReference type="ARBA" id="ARBA00022729"/>
    </source>
</evidence>
<organism evidence="3 4">
    <name type="scientific">Maricaulis salignorans</name>
    <dbReference type="NCBI Taxonomy" id="144026"/>
    <lineage>
        <taxon>Bacteria</taxon>
        <taxon>Pseudomonadati</taxon>
        <taxon>Pseudomonadota</taxon>
        <taxon>Alphaproteobacteria</taxon>
        <taxon>Maricaulales</taxon>
        <taxon>Maricaulaceae</taxon>
        <taxon>Maricaulis</taxon>
    </lineage>
</organism>
<dbReference type="PANTHER" id="PTHR35869:SF1">
    <property type="entry name" value="OUTER-MEMBRANE LIPOPROTEIN CARRIER PROTEIN"/>
    <property type="match status" value="1"/>
</dbReference>
<dbReference type="InterPro" id="IPR004564">
    <property type="entry name" value="OM_lipoprot_carrier_LolA-like"/>
</dbReference>
<keyword evidence="3" id="KW-0449">Lipoprotein</keyword>